<name>A0A0L8FME1_OCTBM</name>
<evidence type="ECO:0000256" key="2">
    <source>
        <dbReference type="PROSITE-ProRule" id="PRU00192"/>
    </source>
</evidence>
<dbReference type="SMART" id="SM00326">
    <property type="entry name" value="SH3"/>
    <property type="match status" value="1"/>
</dbReference>
<dbReference type="Gene3D" id="2.30.30.40">
    <property type="entry name" value="SH3 Domains"/>
    <property type="match status" value="1"/>
</dbReference>
<reference evidence="4" key="1">
    <citation type="submission" date="2015-07" db="EMBL/GenBank/DDBJ databases">
        <title>MeaNS - Measles Nucleotide Surveillance Program.</title>
        <authorList>
            <person name="Tran T."/>
            <person name="Druce J."/>
        </authorList>
    </citation>
    <scope>NUCLEOTIDE SEQUENCE</scope>
    <source>
        <strain evidence="4">UCB-OBI-ISO-001</strain>
        <tissue evidence="4">Gonad</tissue>
    </source>
</reference>
<dbReference type="InterPro" id="IPR001452">
    <property type="entry name" value="SH3_domain"/>
</dbReference>
<gene>
    <name evidence="4" type="ORF">OCBIM_22014325mg</name>
</gene>
<evidence type="ECO:0000256" key="1">
    <source>
        <dbReference type="ARBA" id="ARBA00022443"/>
    </source>
</evidence>
<dbReference type="PANTHER" id="PTHR12287:SF23">
    <property type="entry name" value="AROUSER, ISOFORM A-RELATED"/>
    <property type="match status" value="1"/>
</dbReference>
<dbReference type="SUPFAM" id="SSF50044">
    <property type="entry name" value="SH3-domain"/>
    <property type="match status" value="1"/>
</dbReference>
<dbReference type="GO" id="GO:0003779">
    <property type="term" value="F:actin binding"/>
    <property type="evidence" value="ECO:0007669"/>
    <property type="project" value="TreeGrafter"/>
</dbReference>
<dbReference type="AlphaFoldDB" id="A0A0L8FME1"/>
<dbReference type="OrthoDB" id="6157330at2759"/>
<sequence>MGANRVLVAHHEPFMQEKMGPPSQRFNNIPVPSVPDNSNELFLQGLRERGAKFCEVTHYRQKKNTKELTVIKGEILEILDDSRNWWKLKNCRGQVGHAPYTILSQHVSLTPIDNGVSAFRY</sequence>
<dbReference type="Pfam" id="PF00018">
    <property type="entry name" value="SH3_1"/>
    <property type="match status" value="1"/>
</dbReference>
<dbReference type="STRING" id="37653.A0A0L8FME1"/>
<accession>A0A0L8FME1</accession>
<dbReference type="GO" id="GO:0007266">
    <property type="term" value="P:Rho protein signal transduction"/>
    <property type="evidence" value="ECO:0007669"/>
    <property type="project" value="TreeGrafter"/>
</dbReference>
<dbReference type="GO" id="GO:0035023">
    <property type="term" value="P:regulation of Rho protein signal transduction"/>
    <property type="evidence" value="ECO:0007669"/>
    <property type="project" value="TreeGrafter"/>
</dbReference>
<evidence type="ECO:0000259" key="3">
    <source>
        <dbReference type="PROSITE" id="PS50002"/>
    </source>
</evidence>
<proteinExistence type="predicted"/>
<organism evidence="4">
    <name type="scientific">Octopus bimaculoides</name>
    <name type="common">California two-spotted octopus</name>
    <dbReference type="NCBI Taxonomy" id="37653"/>
    <lineage>
        <taxon>Eukaryota</taxon>
        <taxon>Metazoa</taxon>
        <taxon>Spiralia</taxon>
        <taxon>Lophotrochozoa</taxon>
        <taxon>Mollusca</taxon>
        <taxon>Cephalopoda</taxon>
        <taxon>Coleoidea</taxon>
        <taxon>Octopodiformes</taxon>
        <taxon>Octopoda</taxon>
        <taxon>Incirrata</taxon>
        <taxon>Octopodidae</taxon>
        <taxon>Octopus</taxon>
    </lineage>
</organism>
<protein>
    <recommendedName>
        <fullName evidence="3">SH3 domain-containing protein</fullName>
    </recommendedName>
</protein>
<dbReference type="GO" id="GO:0005886">
    <property type="term" value="C:plasma membrane"/>
    <property type="evidence" value="ECO:0007669"/>
    <property type="project" value="TreeGrafter"/>
</dbReference>
<dbReference type="InterPro" id="IPR036028">
    <property type="entry name" value="SH3-like_dom_sf"/>
</dbReference>
<feature type="domain" description="SH3" evidence="3">
    <location>
        <begin position="49"/>
        <end position="108"/>
    </location>
</feature>
<dbReference type="PANTHER" id="PTHR12287">
    <property type="entry name" value="EPIDERMAL GROWTH FACTOR RECEPTOR KINASE SUBSTRATE EPS8-RELATED PROTEIN"/>
    <property type="match status" value="1"/>
</dbReference>
<evidence type="ECO:0000313" key="4">
    <source>
        <dbReference type="EMBL" id="KOF65808.1"/>
    </source>
</evidence>
<dbReference type="PROSITE" id="PS50002">
    <property type="entry name" value="SH3"/>
    <property type="match status" value="1"/>
</dbReference>
<dbReference type="EMBL" id="KQ428867">
    <property type="protein sequence ID" value="KOF65808.1"/>
    <property type="molecule type" value="Genomic_DNA"/>
</dbReference>
<dbReference type="InterPro" id="IPR039801">
    <property type="entry name" value="EPS8-like"/>
</dbReference>
<keyword evidence="1 2" id="KW-0728">SH3 domain</keyword>